<name>A0A1B6GT62_9HEMI</name>
<sequence length="205" mass="23416">MASTNRNSKHIFKSKNIKAASESLSDLFSNLVNEIPSKAAFKSTEKHKKNVLESDEKLKGELEEVNVVYAATCEKVERLQAEYDRLKKDADEKTTHDKIVLRKKIDLENEYAVLSRSKISSHDEQLKETTKMRYKALRNITQVRFTFEESDNNRLEGLAFNLVNNKTKCFAINNLSKLKPDQISEHIMVAMEAVSGTNYADIALE</sequence>
<evidence type="ECO:0008006" key="3">
    <source>
        <dbReference type="Google" id="ProtNLM"/>
    </source>
</evidence>
<gene>
    <name evidence="2" type="ORF">g.9549</name>
</gene>
<dbReference type="AlphaFoldDB" id="A0A1B6GT62"/>
<proteinExistence type="predicted"/>
<dbReference type="EMBL" id="GECZ01004151">
    <property type="protein sequence ID" value="JAS65618.1"/>
    <property type="molecule type" value="Transcribed_RNA"/>
</dbReference>
<accession>A0A1B6GT62</accession>
<protein>
    <recommendedName>
        <fullName evidence="3">Kinetochore protein SPC25</fullName>
    </recommendedName>
</protein>
<evidence type="ECO:0000313" key="2">
    <source>
        <dbReference type="EMBL" id="JAS65618.1"/>
    </source>
</evidence>
<keyword evidence="1" id="KW-0175">Coiled coil</keyword>
<reference evidence="2" key="1">
    <citation type="submission" date="2015-11" db="EMBL/GenBank/DDBJ databases">
        <title>De novo transcriptome assembly of four potential Pierce s Disease insect vectors from Arizona vineyards.</title>
        <authorList>
            <person name="Tassone E.E."/>
        </authorList>
    </citation>
    <scope>NUCLEOTIDE SEQUENCE</scope>
</reference>
<evidence type="ECO:0000256" key="1">
    <source>
        <dbReference type="SAM" id="Coils"/>
    </source>
</evidence>
<feature type="coiled-coil region" evidence="1">
    <location>
        <begin position="69"/>
        <end position="96"/>
    </location>
</feature>
<organism evidence="2">
    <name type="scientific">Cuerna arida</name>
    <dbReference type="NCBI Taxonomy" id="1464854"/>
    <lineage>
        <taxon>Eukaryota</taxon>
        <taxon>Metazoa</taxon>
        <taxon>Ecdysozoa</taxon>
        <taxon>Arthropoda</taxon>
        <taxon>Hexapoda</taxon>
        <taxon>Insecta</taxon>
        <taxon>Pterygota</taxon>
        <taxon>Neoptera</taxon>
        <taxon>Paraneoptera</taxon>
        <taxon>Hemiptera</taxon>
        <taxon>Auchenorrhyncha</taxon>
        <taxon>Membracoidea</taxon>
        <taxon>Cicadellidae</taxon>
        <taxon>Cicadellinae</taxon>
        <taxon>Proconiini</taxon>
        <taxon>Cuerna</taxon>
    </lineage>
</organism>